<dbReference type="InterPro" id="IPR003848">
    <property type="entry name" value="DUF218"/>
</dbReference>
<proteinExistence type="predicted"/>
<dbReference type="EMBL" id="BSFF01000002">
    <property type="protein sequence ID" value="GLK55230.1"/>
    <property type="molecule type" value="Genomic_DNA"/>
</dbReference>
<evidence type="ECO:0000313" key="3">
    <source>
        <dbReference type="Proteomes" id="UP001143400"/>
    </source>
</evidence>
<comment type="caution">
    <text evidence="2">The sequence shown here is derived from an EMBL/GenBank/DDBJ whole genome shotgun (WGS) entry which is preliminary data.</text>
</comment>
<dbReference type="Proteomes" id="UP001143400">
    <property type="component" value="Unassembled WGS sequence"/>
</dbReference>
<organism evidence="2 3">
    <name type="scientific">Methylopila capsulata</name>
    <dbReference type="NCBI Taxonomy" id="61654"/>
    <lineage>
        <taxon>Bacteria</taxon>
        <taxon>Pseudomonadati</taxon>
        <taxon>Pseudomonadota</taxon>
        <taxon>Alphaproteobacteria</taxon>
        <taxon>Hyphomicrobiales</taxon>
        <taxon>Methylopilaceae</taxon>
        <taxon>Methylopila</taxon>
    </lineage>
</organism>
<evidence type="ECO:0000259" key="1">
    <source>
        <dbReference type="Pfam" id="PF02698"/>
    </source>
</evidence>
<dbReference type="GO" id="GO:0005886">
    <property type="term" value="C:plasma membrane"/>
    <property type="evidence" value="ECO:0007669"/>
    <property type="project" value="TreeGrafter"/>
</dbReference>
<accession>A0A9W6IU61</accession>
<name>A0A9W6IU61_9HYPH</name>
<dbReference type="InterPro" id="IPR051599">
    <property type="entry name" value="Cell_Envelope_Assoc"/>
</dbReference>
<dbReference type="PANTHER" id="PTHR30336">
    <property type="entry name" value="INNER MEMBRANE PROTEIN, PROBABLE PERMEASE"/>
    <property type="match status" value="1"/>
</dbReference>
<dbReference type="CDD" id="cd06259">
    <property type="entry name" value="YdcF-like"/>
    <property type="match status" value="1"/>
</dbReference>
<feature type="domain" description="DUF218" evidence="1">
    <location>
        <begin position="64"/>
        <end position="195"/>
    </location>
</feature>
<dbReference type="AlphaFoldDB" id="A0A9W6IU61"/>
<evidence type="ECO:0000313" key="2">
    <source>
        <dbReference type="EMBL" id="GLK55230.1"/>
    </source>
</evidence>
<protein>
    <recommendedName>
        <fullName evidence="1">DUF218 domain-containing protein</fullName>
    </recommendedName>
</protein>
<sequence length="218" mass="22472">MGALPPQGLAPRSDGFPGRAGRAVAMIWAGRATAALIVAAACAACALTAAGYVLPTVDAPGPADVIVVLGGFGPPRAERAARLFAEGGARRILVAGAGDCEAIRDMLVARGAPAGAIDTECASRSTLGNARQAVPMLAGARSAILVTHWYHQRRALACFRATAPSIAFASASVRRDLPRWRLGWTGESKAVLAEYAKIAWYALRYGIVAWGAPATPSP</sequence>
<dbReference type="Pfam" id="PF02698">
    <property type="entry name" value="DUF218"/>
    <property type="match status" value="1"/>
</dbReference>
<dbReference type="PANTHER" id="PTHR30336:SF20">
    <property type="entry name" value="DUF218 DOMAIN-CONTAINING PROTEIN"/>
    <property type="match status" value="1"/>
</dbReference>
<gene>
    <name evidence="2" type="ORF">GCM10008170_12490</name>
</gene>
<dbReference type="Gene3D" id="3.40.50.620">
    <property type="entry name" value="HUPs"/>
    <property type="match status" value="1"/>
</dbReference>
<reference evidence="2" key="2">
    <citation type="submission" date="2023-01" db="EMBL/GenBank/DDBJ databases">
        <authorList>
            <person name="Sun Q."/>
            <person name="Evtushenko L."/>
        </authorList>
    </citation>
    <scope>NUCLEOTIDE SEQUENCE</scope>
    <source>
        <strain evidence="2">VKM B-1606</strain>
    </source>
</reference>
<reference evidence="2" key="1">
    <citation type="journal article" date="2014" name="Int. J. Syst. Evol. Microbiol.">
        <title>Complete genome sequence of Corynebacterium casei LMG S-19264T (=DSM 44701T), isolated from a smear-ripened cheese.</title>
        <authorList>
            <consortium name="US DOE Joint Genome Institute (JGI-PGF)"/>
            <person name="Walter F."/>
            <person name="Albersmeier A."/>
            <person name="Kalinowski J."/>
            <person name="Ruckert C."/>
        </authorList>
    </citation>
    <scope>NUCLEOTIDE SEQUENCE</scope>
    <source>
        <strain evidence="2">VKM B-1606</strain>
    </source>
</reference>
<dbReference type="InterPro" id="IPR014729">
    <property type="entry name" value="Rossmann-like_a/b/a_fold"/>
</dbReference>